<dbReference type="GO" id="GO:0046872">
    <property type="term" value="F:metal ion binding"/>
    <property type="evidence" value="ECO:0007669"/>
    <property type="project" value="UniProtKB-KW"/>
</dbReference>
<proteinExistence type="predicted"/>
<keyword evidence="17" id="KW-0511">Multifunctional enzyme</keyword>
<evidence type="ECO:0000256" key="2">
    <source>
        <dbReference type="ARBA" id="ARBA00022612"/>
    </source>
</evidence>
<evidence type="ECO:0000256" key="14">
    <source>
        <dbReference type="ARBA" id="ARBA00022932"/>
    </source>
</evidence>
<feature type="domain" description="Integrase catalytic" evidence="19">
    <location>
        <begin position="443"/>
        <end position="511"/>
    </location>
</feature>
<dbReference type="InterPro" id="IPR012337">
    <property type="entry name" value="RNaseH-like_sf"/>
</dbReference>
<dbReference type="Proteomes" id="UP000237271">
    <property type="component" value="Unassembled WGS sequence"/>
</dbReference>
<keyword evidence="4" id="KW-0540">Nuclease</keyword>
<dbReference type="GO" id="GO:0003964">
    <property type="term" value="F:RNA-directed DNA polymerase activity"/>
    <property type="evidence" value="ECO:0007669"/>
    <property type="project" value="UniProtKB-KW"/>
</dbReference>
<keyword evidence="7" id="KW-0064">Aspartyl protease</keyword>
<dbReference type="InterPro" id="IPR039537">
    <property type="entry name" value="Retrotran_Ty1/copia-like"/>
</dbReference>
<dbReference type="GO" id="GO:0004519">
    <property type="term" value="F:endonuclease activity"/>
    <property type="evidence" value="ECO:0007669"/>
    <property type="project" value="UniProtKB-KW"/>
</dbReference>
<evidence type="ECO:0000256" key="12">
    <source>
        <dbReference type="ARBA" id="ARBA00022908"/>
    </source>
</evidence>
<evidence type="ECO:0000256" key="15">
    <source>
        <dbReference type="ARBA" id="ARBA00023113"/>
    </source>
</evidence>
<dbReference type="SUPFAM" id="SSF56672">
    <property type="entry name" value="DNA/RNA polymerases"/>
    <property type="match status" value="1"/>
</dbReference>
<gene>
    <name evidence="20" type="ORF">PHPALM_27968</name>
</gene>
<evidence type="ECO:0000256" key="11">
    <source>
        <dbReference type="ARBA" id="ARBA00022842"/>
    </source>
</evidence>
<evidence type="ECO:0000256" key="8">
    <source>
        <dbReference type="ARBA" id="ARBA00022759"/>
    </source>
</evidence>
<dbReference type="Pfam" id="PF22936">
    <property type="entry name" value="Pol_BBD"/>
    <property type="match status" value="1"/>
</dbReference>
<evidence type="ECO:0000256" key="13">
    <source>
        <dbReference type="ARBA" id="ARBA00022918"/>
    </source>
</evidence>
<dbReference type="Gene3D" id="3.30.420.10">
    <property type="entry name" value="Ribonuclease H-like superfamily/Ribonuclease H"/>
    <property type="match status" value="1"/>
</dbReference>
<evidence type="ECO:0000256" key="16">
    <source>
        <dbReference type="ARBA" id="ARBA00023172"/>
    </source>
</evidence>
<evidence type="ECO:0000313" key="20">
    <source>
        <dbReference type="EMBL" id="POM62824.1"/>
    </source>
</evidence>
<dbReference type="GO" id="GO:0005524">
    <property type="term" value="F:ATP binding"/>
    <property type="evidence" value="ECO:0007669"/>
    <property type="project" value="UniProtKB-KW"/>
</dbReference>
<evidence type="ECO:0000256" key="4">
    <source>
        <dbReference type="ARBA" id="ARBA00022722"/>
    </source>
</evidence>
<comment type="caution">
    <text evidence="20">The sequence shown here is derived from an EMBL/GenBank/DDBJ whole genome shotgun (WGS) entry which is preliminary data.</text>
</comment>
<dbReference type="InterPro" id="IPR036397">
    <property type="entry name" value="RNaseH_sf"/>
</dbReference>
<keyword evidence="6" id="KW-0547">Nucleotide-binding</keyword>
<dbReference type="AlphaFoldDB" id="A0A2P4XB93"/>
<keyword evidence="16" id="KW-0233">DNA recombination</keyword>
<protein>
    <submittedName>
        <fullName evidence="20">Polyprotein</fullName>
    </submittedName>
</protein>
<feature type="compositionally biased region" description="Polar residues" evidence="18">
    <location>
        <begin position="706"/>
        <end position="724"/>
    </location>
</feature>
<keyword evidence="3" id="KW-0645">Protease</keyword>
<accession>A0A2P4XB93</accession>
<dbReference type="GO" id="GO:0003676">
    <property type="term" value="F:nucleic acid binding"/>
    <property type="evidence" value="ECO:0007669"/>
    <property type="project" value="InterPro"/>
</dbReference>
<dbReference type="EMBL" id="NCKW01015492">
    <property type="protein sequence ID" value="POM62824.1"/>
    <property type="molecule type" value="Genomic_DNA"/>
</dbReference>
<organism evidence="20 21">
    <name type="scientific">Phytophthora palmivora</name>
    <dbReference type="NCBI Taxonomy" id="4796"/>
    <lineage>
        <taxon>Eukaryota</taxon>
        <taxon>Sar</taxon>
        <taxon>Stramenopiles</taxon>
        <taxon>Oomycota</taxon>
        <taxon>Peronosporomycetes</taxon>
        <taxon>Peronosporales</taxon>
        <taxon>Peronosporaceae</taxon>
        <taxon>Phytophthora</taxon>
    </lineage>
</organism>
<dbReference type="GO" id="GO:0006310">
    <property type="term" value="P:DNA recombination"/>
    <property type="evidence" value="ECO:0007669"/>
    <property type="project" value="UniProtKB-KW"/>
</dbReference>
<evidence type="ECO:0000259" key="19">
    <source>
        <dbReference type="PROSITE" id="PS50994"/>
    </source>
</evidence>
<keyword evidence="14" id="KW-0808">Transferase</keyword>
<evidence type="ECO:0000256" key="5">
    <source>
        <dbReference type="ARBA" id="ARBA00022723"/>
    </source>
</evidence>
<dbReference type="CDD" id="cd09272">
    <property type="entry name" value="RNase_HI_RT_Ty1"/>
    <property type="match status" value="1"/>
</dbReference>
<keyword evidence="2" id="KW-1188">Viral release from host cell</keyword>
<keyword evidence="13" id="KW-0695">RNA-directed DNA polymerase</keyword>
<dbReference type="GO" id="GO:0003887">
    <property type="term" value="F:DNA-directed DNA polymerase activity"/>
    <property type="evidence" value="ECO:0007669"/>
    <property type="project" value="UniProtKB-KW"/>
</dbReference>
<feature type="region of interest" description="Disordered" evidence="18">
    <location>
        <begin position="702"/>
        <end position="763"/>
    </location>
</feature>
<evidence type="ECO:0000256" key="1">
    <source>
        <dbReference type="ARBA" id="ARBA00002180"/>
    </source>
</evidence>
<sequence>MSPKTLGPNDVLQDDNYFLWEFNARMALARKNLLSHVQVKSENAVEPRSAKWEASDMKALGILVQLLSPNYQAMVREAKSAREAWETLRTFFVQTNLHNQVQQQKGLHGFEMAPGEKLVILLGSLPAEYDGMIKIIEAHGSVTLLDAKEMLRREFETIKKRERQEEVFKAVAHGAHRAGDGNTGEFVFSVSGNDRSACWLLDSGASSHMSFDRDGFCEYRTLDSMMTVTVANGQKLQVRGVGSVRFSIGGSQMVKLTDVLFVPQLDRKLLSIASLIAKGADEGELFPLPAQCVSGGEEAVKEVAAASTGCMDAQLWHARLGHIGALRMSSVARAVDGVSVVNATPDKNNVCAGCAIGKLAVSAFPHRSGSAVKTAEVLELIHSDVMGPMQKASKGGARYVVTIIDDFSRYHLVEKQTEARVKCLRSDNGTEYVNKRLRGFCRSAPYSPQQNGLDESMNRTIVEMARSMVHYMGHDLEWWSEAVNAAVYTINRLPNTARASFSPFEVFYVKRPDLSHLRVFGSRGFVHVNKVKRSKRDAKAHRCIFLRLDENPPATDYNLPIQASGGTCAAHWPNVDAEDTGGLLSTPSPAPSGDTDVPMDGSSDAQVFSGDSEVMEVDQVGFDDSLVPVQPAEIAPRSASGNERLRQQLEWGPATLARSLPEAPRVYSTTSIIPLSREGEKLVFTGGSRPRMARMDYLPRILPNFESPQPSQARLPASDTNGTPAGTALTYNAPELLENGPATSEVDNAEASSGDELEPDSKRQRVDDGYEIVFAAVELPRNYRDAVESPEHEQWKKAIRAELQAHLRNHTWDLVRKPPGAKVIGHKWVFAIKRDEHGAIVRFKARLVGLGCLQTFGVDYTDTYSPVASMNTVRTFLAACCSLKYYAKLYDIETAFLNGDLSEKVYMTVPAGMKVAGDLVCQLRRSLYGLKQQGGRTPVFVVLYVDDLLVGCLHEEDADDVRRELAQHFTVKALGDVRYVLGMEAKYEKEKGELWLGQKQFIERMVKKFRQEDAYPMCNPTVLGQNLHVAVGVLSRYLEQPREKHWKAAIRILRYLKGTSTSGIKFHRSKMNACSVEAFCDANWGGDVATRRSTAGIIVQVAGGPVIYKSKLQQTVALSSAEAEYMSMALAVQEVVWLRQLLEGMGLKSVGATPVFVDNKSAISMATNHGYTPRAKHIDLRAHFVRDHVSKETMK</sequence>
<keyword evidence="5" id="KW-0479">Metal-binding</keyword>
<dbReference type="PANTHER" id="PTHR42648">
    <property type="entry name" value="TRANSPOSASE, PUTATIVE-RELATED"/>
    <property type="match status" value="1"/>
</dbReference>
<dbReference type="Pfam" id="PF14223">
    <property type="entry name" value="Retrotran_gag_2"/>
    <property type="match status" value="1"/>
</dbReference>
<dbReference type="InterPro" id="IPR001584">
    <property type="entry name" value="Integrase_cat-core"/>
</dbReference>
<dbReference type="InterPro" id="IPR043502">
    <property type="entry name" value="DNA/RNA_pol_sf"/>
</dbReference>
<keyword evidence="9" id="KW-0378">Hydrolase</keyword>
<evidence type="ECO:0000313" key="21">
    <source>
        <dbReference type="Proteomes" id="UP000237271"/>
    </source>
</evidence>
<keyword evidence="14" id="KW-0548">Nucleotidyltransferase</keyword>
<dbReference type="OrthoDB" id="121676at2759"/>
<name>A0A2P4XB93_9STRA</name>
<evidence type="ECO:0000256" key="7">
    <source>
        <dbReference type="ARBA" id="ARBA00022750"/>
    </source>
</evidence>
<keyword evidence="14" id="KW-0239">DNA-directed DNA polymerase</keyword>
<dbReference type="PANTHER" id="PTHR42648:SF11">
    <property type="entry name" value="TRANSPOSON TY4-P GAG-POL POLYPROTEIN"/>
    <property type="match status" value="1"/>
</dbReference>
<dbReference type="SUPFAM" id="SSF53098">
    <property type="entry name" value="Ribonuclease H-like"/>
    <property type="match status" value="1"/>
</dbReference>
<evidence type="ECO:0000256" key="9">
    <source>
        <dbReference type="ARBA" id="ARBA00022801"/>
    </source>
</evidence>
<evidence type="ECO:0000256" key="18">
    <source>
        <dbReference type="SAM" id="MobiDB-lite"/>
    </source>
</evidence>
<keyword evidence="15" id="KW-0917">Virion maturation</keyword>
<evidence type="ECO:0000256" key="17">
    <source>
        <dbReference type="ARBA" id="ARBA00023268"/>
    </source>
</evidence>
<keyword evidence="12" id="KW-0229">DNA integration</keyword>
<dbReference type="InterPro" id="IPR054722">
    <property type="entry name" value="PolX-like_BBD"/>
</dbReference>
<dbReference type="PROSITE" id="PS50994">
    <property type="entry name" value="INTEGRASE"/>
    <property type="match status" value="1"/>
</dbReference>
<evidence type="ECO:0000256" key="10">
    <source>
        <dbReference type="ARBA" id="ARBA00022840"/>
    </source>
</evidence>
<keyword evidence="21" id="KW-1185">Reference proteome</keyword>
<evidence type="ECO:0000256" key="3">
    <source>
        <dbReference type="ARBA" id="ARBA00022670"/>
    </source>
</evidence>
<dbReference type="GO" id="GO:0006508">
    <property type="term" value="P:proteolysis"/>
    <property type="evidence" value="ECO:0007669"/>
    <property type="project" value="UniProtKB-KW"/>
</dbReference>
<keyword evidence="11" id="KW-0460">Magnesium</keyword>
<keyword evidence="10" id="KW-0067">ATP-binding</keyword>
<dbReference type="Pfam" id="PF07727">
    <property type="entry name" value="RVT_2"/>
    <property type="match status" value="2"/>
</dbReference>
<reference evidence="20 21" key="1">
    <citation type="journal article" date="2017" name="Genome Biol. Evol.">
        <title>Phytophthora megakarya and P. palmivora, closely related causal agents of cacao black pod rot, underwent increases in genome sizes and gene numbers by different mechanisms.</title>
        <authorList>
            <person name="Ali S.S."/>
            <person name="Shao J."/>
            <person name="Lary D.J."/>
            <person name="Kronmiller B."/>
            <person name="Shen D."/>
            <person name="Strem M.D."/>
            <person name="Amoako-Attah I."/>
            <person name="Akrofi A.Y."/>
            <person name="Begoude B.A."/>
            <person name="Ten Hoopen G.M."/>
            <person name="Coulibaly K."/>
            <person name="Kebe B.I."/>
            <person name="Melnick R.L."/>
            <person name="Guiltinan M.J."/>
            <person name="Tyler B.M."/>
            <person name="Meinhardt L.W."/>
            <person name="Bailey B.A."/>
        </authorList>
    </citation>
    <scope>NUCLEOTIDE SEQUENCE [LARGE SCALE GENOMIC DNA]</scope>
    <source>
        <strain evidence="21">sbr112.9</strain>
    </source>
</reference>
<dbReference type="GO" id="GO:0015074">
    <property type="term" value="P:DNA integration"/>
    <property type="evidence" value="ECO:0007669"/>
    <property type="project" value="UniProtKB-KW"/>
</dbReference>
<comment type="function">
    <text evidence="1">The aspartyl protease (PR) mediates the proteolytic cleavages of the Gag and Gag-Pol polyproteins after assembly of the VLP.</text>
</comment>
<keyword evidence="8" id="KW-0255">Endonuclease</keyword>
<dbReference type="InterPro" id="IPR013103">
    <property type="entry name" value="RVT_2"/>
</dbReference>
<evidence type="ECO:0000256" key="6">
    <source>
        <dbReference type="ARBA" id="ARBA00022741"/>
    </source>
</evidence>
<dbReference type="GO" id="GO:0004190">
    <property type="term" value="F:aspartic-type endopeptidase activity"/>
    <property type="evidence" value="ECO:0007669"/>
    <property type="project" value="UniProtKB-KW"/>
</dbReference>